<evidence type="ECO:0000256" key="12">
    <source>
        <dbReference type="SAM" id="MobiDB-lite"/>
    </source>
</evidence>
<dbReference type="GO" id="GO:0008270">
    <property type="term" value="F:zinc ion binding"/>
    <property type="evidence" value="ECO:0007669"/>
    <property type="project" value="UniProtKB-KW"/>
</dbReference>
<feature type="region of interest" description="Disordered" evidence="12">
    <location>
        <begin position="377"/>
        <end position="441"/>
    </location>
</feature>
<feature type="compositionally biased region" description="Basic and acidic residues" evidence="12">
    <location>
        <begin position="1691"/>
        <end position="1709"/>
    </location>
</feature>
<evidence type="ECO:0000256" key="2">
    <source>
        <dbReference type="ARBA" id="ARBA00010107"/>
    </source>
</evidence>
<evidence type="ECO:0000256" key="3">
    <source>
        <dbReference type="ARBA" id="ARBA00013184"/>
    </source>
</evidence>
<feature type="region of interest" description="Disordered" evidence="12">
    <location>
        <begin position="1392"/>
        <end position="1442"/>
    </location>
</feature>
<feature type="compositionally biased region" description="Basic residues" evidence="12">
    <location>
        <begin position="1154"/>
        <end position="1176"/>
    </location>
</feature>
<feature type="compositionally biased region" description="Polar residues" evidence="12">
    <location>
        <begin position="1467"/>
        <end position="1506"/>
    </location>
</feature>
<feature type="compositionally biased region" description="Low complexity" evidence="12">
    <location>
        <begin position="980"/>
        <end position="989"/>
    </location>
</feature>
<dbReference type="FunFam" id="3.40.630.30:FF:000001">
    <property type="entry name" value="Histone acetyltransferase"/>
    <property type="match status" value="1"/>
</dbReference>
<feature type="compositionally biased region" description="Low complexity" evidence="12">
    <location>
        <begin position="1186"/>
        <end position="1196"/>
    </location>
</feature>
<proteinExistence type="inferred from homology"/>
<feature type="region of interest" description="Disordered" evidence="12">
    <location>
        <begin position="1124"/>
        <end position="1339"/>
    </location>
</feature>
<protein>
    <recommendedName>
        <fullName evidence="3">histone acetyltransferase</fullName>
        <ecNumber evidence="3">2.3.1.48</ecNumber>
    </recommendedName>
</protein>
<dbReference type="GO" id="GO:0070776">
    <property type="term" value="C:MOZ/MORF histone acetyltransferase complex"/>
    <property type="evidence" value="ECO:0007669"/>
    <property type="project" value="TreeGrafter"/>
</dbReference>
<feature type="compositionally biased region" description="Polar residues" evidence="12">
    <location>
        <begin position="1005"/>
        <end position="1019"/>
    </location>
</feature>
<dbReference type="GO" id="GO:0003712">
    <property type="term" value="F:transcription coregulator activity"/>
    <property type="evidence" value="ECO:0007669"/>
    <property type="project" value="TreeGrafter"/>
</dbReference>
<evidence type="ECO:0000313" key="15">
    <source>
        <dbReference type="Proteomes" id="UP001201812"/>
    </source>
</evidence>
<evidence type="ECO:0000256" key="6">
    <source>
        <dbReference type="ARBA" id="ARBA00022771"/>
    </source>
</evidence>
<evidence type="ECO:0000256" key="7">
    <source>
        <dbReference type="ARBA" id="ARBA00022833"/>
    </source>
</evidence>
<dbReference type="InterPro" id="IPR016181">
    <property type="entry name" value="Acyl_CoA_acyltransferase"/>
</dbReference>
<feature type="compositionally biased region" description="Basic and acidic residues" evidence="12">
    <location>
        <begin position="415"/>
        <end position="429"/>
    </location>
</feature>
<keyword evidence="4" id="KW-0808">Transferase</keyword>
<evidence type="ECO:0000256" key="5">
    <source>
        <dbReference type="ARBA" id="ARBA00022723"/>
    </source>
</evidence>
<comment type="caution">
    <text evidence="14">The sequence shown here is derived from an EMBL/GenBank/DDBJ whole genome shotgun (WGS) entry which is preliminary data.</text>
</comment>
<dbReference type="PANTHER" id="PTHR10615:SF217">
    <property type="entry name" value="HISTONE ACETYLTRANSFERASE"/>
    <property type="match status" value="1"/>
</dbReference>
<dbReference type="EC" id="2.3.1.48" evidence="3"/>
<dbReference type="InterPro" id="IPR050603">
    <property type="entry name" value="MYST_HAT"/>
</dbReference>
<feature type="compositionally biased region" description="Low complexity" evidence="12">
    <location>
        <begin position="510"/>
        <end position="520"/>
    </location>
</feature>
<dbReference type="InterPro" id="IPR002717">
    <property type="entry name" value="HAT_MYST-type"/>
</dbReference>
<feature type="domain" description="MYST-type HAT" evidence="13">
    <location>
        <begin position="568"/>
        <end position="843"/>
    </location>
</feature>
<comment type="subcellular location">
    <subcellularLocation>
        <location evidence="1">Nucleus</location>
    </subcellularLocation>
</comment>
<dbReference type="Gene3D" id="3.30.60.60">
    <property type="entry name" value="N-acetyl transferase-like"/>
    <property type="match status" value="1"/>
</dbReference>
<dbReference type="Pfam" id="PF01853">
    <property type="entry name" value="MOZ_SAS"/>
    <property type="match status" value="1"/>
</dbReference>
<dbReference type="Gene3D" id="1.10.10.10">
    <property type="entry name" value="Winged helix-like DNA-binding domain superfamily/Winged helix DNA-binding domain"/>
    <property type="match status" value="1"/>
</dbReference>
<dbReference type="InterPro" id="IPR040706">
    <property type="entry name" value="Zf-MYST"/>
</dbReference>
<feature type="compositionally biased region" description="Polar residues" evidence="12">
    <location>
        <begin position="1860"/>
        <end position="1876"/>
    </location>
</feature>
<dbReference type="GO" id="GO:0003682">
    <property type="term" value="F:chromatin binding"/>
    <property type="evidence" value="ECO:0007669"/>
    <property type="project" value="TreeGrafter"/>
</dbReference>
<feature type="compositionally biased region" description="Basic and acidic residues" evidence="12">
    <location>
        <begin position="1135"/>
        <end position="1149"/>
    </location>
</feature>
<feature type="compositionally biased region" description="Basic residues" evidence="12">
    <location>
        <begin position="1224"/>
        <end position="1234"/>
    </location>
</feature>
<feature type="compositionally biased region" description="Polar residues" evidence="12">
    <location>
        <begin position="231"/>
        <end position="242"/>
    </location>
</feature>
<feature type="region of interest" description="Disordered" evidence="12">
    <location>
        <begin position="879"/>
        <end position="1101"/>
    </location>
</feature>
<feature type="region of interest" description="Disordered" evidence="12">
    <location>
        <begin position="214"/>
        <end position="242"/>
    </location>
</feature>
<feature type="region of interest" description="Disordered" evidence="12">
    <location>
        <begin position="496"/>
        <end position="520"/>
    </location>
</feature>
<dbReference type="GO" id="GO:0010484">
    <property type="term" value="F:histone H3 acetyltransferase activity"/>
    <property type="evidence" value="ECO:0007669"/>
    <property type="project" value="TreeGrafter"/>
</dbReference>
<feature type="compositionally biased region" description="Basic residues" evidence="12">
    <location>
        <begin position="964"/>
        <end position="977"/>
    </location>
</feature>
<sequence length="1930" mass="214292">MRSKPKTSPTVKGRDDIEETLQIIHACEVENKEPTKAIVIKRLMKQKKINEATAMSYIVGAVDSRLAVFMARENQEPILCDCRKLKESRSLTLRTGMDLNNVILQTMKEIGAKSKFLCKSCADIESYIIATYDIKTQNDDLLHNLIMKSIRSLIRKNSINEKSDCEDRALRYFIPDNSDNENKFELPHKDACMPSTSSKLTNDSDVHPTITISHPGSAHKHMGKRTKRLSEVSQGSDSTYTRSELKSLQDSLSAFFTPISERRGFRHTSVNREKSAVSDKGTAIDKELEVIIDEHQPKIKGPSSSESSTKSFANSSNATTPSPNRRSDRLTDALTPFFHPPSQRRRRYEKGEYLHLSNGMPLKSAIVNTEIKQTEIKSSMSADKPNLTVEKSEDVENQYPMEAETARAGSPSKRARLDSRTPRSRERLALRNSTSLSGVRKQPRLFKKDTAVVATSLLKRARGCRIAKSTISPNKRNTSTKYSAHPVSSSVISTTAPTSVNRSLGSPIRSTKSSPTKTNSTNLLTEKAEQCDSLRDVPEEHTKMFNQARDITQKILYDSTKMMMNDVETRPYPPRIRIHKYEVDTWYSAPYPQEYASLPLLYVCESCLMYLADPQPHMQKCKARFPPGNEIYRHNGVSVFEVDGNLARVYCRNLCLLAKLFMDHKTLYFDVEPFLFYVMTVNDNNGCHFVGYFSKEKFSNQKYNLACIVTLPCYQGNGYGRFLIDFSYFLTRREHLSGTPERPLSDLGKIAYEAYWKSAIYEYFYKNCVTGTAKTLSLNDISSRTGIAIHDIVETLSLNGMLKVVSSTVNFAIMVAEIKKHWERAKNSKSRIWLDESKLQWAPKVYTPTKEFHMRSPALSVQPSSPIAKLVEKDEKDAEKSFLEKAKSERKRKIPNSEEGIQKNPKADDGTLRAADASTEIQPDKQINRNRFRKSGSCKSEEKKRYGRSKTPSSEDEDLPPPSKGRRKPQPSIRNKKCVPSYAAASSSRKAPKSSKRSEVKLKSTDTISQERSTTNNKGSLDGSFFKLHERENKLAPKSSPLTTGDNKTILKKGPGDASKHQSSESEDSSSEYGAPNQMKKVRERKPCRKARDPKISKTPDLATELEAAELISNVSNLAHLLEKSAKDSCSSSAEDEKNISDVRAKSEKPPIFSRRKIARPNFRSLKRKVKNHKKKVVDSDESSRSSDSSAESSAEYGDDESHNPSPTPKKVEQSKTRSENRSNHHHRRNKQHFRGTSNDEVSDDEEEYYYSSASPHASIERPPKLSFSVTHKQPETINMGGEPDTETVNMGGEPDDDAISPIEKGPCVISPKAPLGPPLSEINNSCMETSENEDETTEMCENQTVFHNLKEYTTVTKQLDLVGPPILDAQDPIPSSSYEGDIDNICQDVNNRAVSPDDENEMPVLDARGITPSPISPNSPGYSEIGEPDDDVPPQLSPNIPNNIILKQLTPEPAELSQYRPRSSDHPSATSITDTSLGQRTETPQRNTSAEADSSATSFHSSTRHSMPELASASTYLSTEEVNLSKQVGLLTRQISAGEFSCSPQKSDCDNKSADFFQATSTSANKNVVIAPGISPEIQTHVSYDSHRSQLDFAGIPHSTSISLNSMSRVNQNFSETRMLNSAAKVISPTSSDLASPPVRTNSKENYIGHPTLTAAVAMTEQTSLTERDSHNAYQSQQMTTFSSASLGQIEERPNSVKKPAKEKSRREGSKRKTKKSDVIVNHGSISAQPHPSLIPMPAEYSSVQAMTHQFNAMTNGVMHNAMSSMHSGYYPQTPSAATAGCAGYFPDNASASSLSTQMGSHSSYVQHFASQAHHSHTGAYGNTAAANNQLYNREWSYYANYYAAGSAYPNQNAISSLPNQTSNAAGNRSTSQPASLGPSPWPSMIPGSAFSNLAARGTDSSQNDALQYYAQSYQAQQSYSSSSAYGNR</sequence>
<dbReference type="InterPro" id="IPR036388">
    <property type="entry name" value="WH-like_DNA-bd_sf"/>
</dbReference>
<dbReference type="PROSITE" id="PS51726">
    <property type="entry name" value="MYST_HAT"/>
    <property type="match status" value="1"/>
</dbReference>
<feature type="active site" description="Proton donor/acceptor" evidence="11">
    <location>
        <position position="741"/>
    </location>
</feature>
<evidence type="ECO:0000256" key="11">
    <source>
        <dbReference type="PIRSR" id="PIRSR602717-51"/>
    </source>
</evidence>
<accession>A0AAD4NHN9</accession>
<evidence type="ECO:0000256" key="4">
    <source>
        <dbReference type="ARBA" id="ARBA00022679"/>
    </source>
</evidence>
<feature type="compositionally biased region" description="Basic and acidic residues" evidence="12">
    <location>
        <begin position="1210"/>
        <end position="1223"/>
    </location>
</feature>
<feature type="region of interest" description="Disordered" evidence="12">
    <location>
        <begin position="293"/>
        <end position="348"/>
    </location>
</feature>
<feature type="region of interest" description="Disordered" evidence="12">
    <location>
        <begin position="1456"/>
        <end position="1511"/>
    </location>
</feature>
<evidence type="ECO:0000313" key="14">
    <source>
        <dbReference type="EMBL" id="KAI1725905.1"/>
    </source>
</evidence>
<feature type="compositionally biased region" description="Basic residues" evidence="12">
    <location>
        <begin position="1080"/>
        <end position="1089"/>
    </location>
</feature>
<feature type="region of interest" description="Disordered" evidence="12">
    <location>
        <begin position="1860"/>
        <end position="1885"/>
    </location>
</feature>
<keyword evidence="8" id="KW-0156">Chromatin regulator</keyword>
<keyword evidence="5" id="KW-0479">Metal-binding</keyword>
<reference evidence="14" key="1">
    <citation type="submission" date="2022-01" db="EMBL/GenBank/DDBJ databases">
        <title>Genome Sequence Resource for Two Populations of Ditylenchus destructor, the Migratory Endoparasitic Phytonematode.</title>
        <authorList>
            <person name="Zhang H."/>
            <person name="Lin R."/>
            <person name="Xie B."/>
        </authorList>
    </citation>
    <scope>NUCLEOTIDE SEQUENCE</scope>
    <source>
        <strain evidence="14">BazhouSP</strain>
    </source>
</reference>
<gene>
    <name evidence="14" type="ORF">DdX_02592</name>
</gene>
<evidence type="ECO:0000256" key="9">
    <source>
        <dbReference type="ARBA" id="ARBA00022990"/>
    </source>
</evidence>
<feature type="compositionally biased region" description="Basic and acidic residues" evidence="12">
    <location>
        <begin position="1054"/>
        <end position="1064"/>
    </location>
</feature>
<comment type="similarity">
    <text evidence="2">Belongs to the MYST (SAS/MOZ) family.</text>
</comment>
<name>A0AAD4NHN9_9BILA</name>
<dbReference type="GO" id="GO:0006357">
    <property type="term" value="P:regulation of transcription by RNA polymerase II"/>
    <property type="evidence" value="ECO:0007669"/>
    <property type="project" value="TreeGrafter"/>
</dbReference>
<dbReference type="Pfam" id="PF17772">
    <property type="entry name" value="zf-MYST"/>
    <property type="match status" value="1"/>
</dbReference>
<feature type="compositionally biased region" description="Basic residues" evidence="12">
    <location>
        <begin position="217"/>
        <end position="227"/>
    </location>
</feature>
<keyword evidence="7" id="KW-0862">Zinc</keyword>
<feature type="region of interest" description="Disordered" evidence="12">
    <location>
        <begin position="1681"/>
        <end position="1735"/>
    </location>
</feature>
<keyword evidence="15" id="KW-1185">Reference proteome</keyword>
<evidence type="ECO:0000256" key="10">
    <source>
        <dbReference type="ARBA" id="ARBA00023242"/>
    </source>
</evidence>
<keyword evidence="10" id="KW-0539">Nucleus</keyword>
<dbReference type="PANTHER" id="PTHR10615">
    <property type="entry name" value="HISTONE ACETYLTRANSFERASE"/>
    <property type="match status" value="1"/>
</dbReference>
<feature type="compositionally biased region" description="Low complexity" evidence="12">
    <location>
        <begin position="303"/>
        <end position="316"/>
    </location>
</feature>
<dbReference type="EMBL" id="JAKKPZ010000002">
    <property type="protein sequence ID" value="KAI1725905.1"/>
    <property type="molecule type" value="Genomic_DNA"/>
</dbReference>
<dbReference type="Gene3D" id="3.40.630.30">
    <property type="match status" value="1"/>
</dbReference>
<evidence type="ECO:0000256" key="1">
    <source>
        <dbReference type="ARBA" id="ARBA00004123"/>
    </source>
</evidence>
<keyword evidence="9" id="KW-0007">Acetylation</keyword>
<evidence type="ECO:0000256" key="8">
    <source>
        <dbReference type="ARBA" id="ARBA00022853"/>
    </source>
</evidence>
<organism evidence="14 15">
    <name type="scientific">Ditylenchus destructor</name>
    <dbReference type="NCBI Taxonomy" id="166010"/>
    <lineage>
        <taxon>Eukaryota</taxon>
        <taxon>Metazoa</taxon>
        <taxon>Ecdysozoa</taxon>
        <taxon>Nematoda</taxon>
        <taxon>Chromadorea</taxon>
        <taxon>Rhabditida</taxon>
        <taxon>Tylenchina</taxon>
        <taxon>Tylenchomorpha</taxon>
        <taxon>Sphaerularioidea</taxon>
        <taxon>Anguinidae</taxon>
        <taxon>Anguininae</taxon>
        <taxon>Ditylenchus</taxon>
    </lineage>
</organism>
<dbReference type="GO" id="GO:0005634">
    <property type="term" value="C:nucleus"/>
    <property type="evidence" value="ECO:0007669"/>
    <property type="project" value="UniProtKB-SubCell"/>
</dbReference>
<dbReference type="SUPFAM" id="SSF55729">
    <property type="entry name" value="Acyl-CoA N-acyltransferases (Nat)"/>
    <property type="match status" value="1"/>
</dbReference>
<keyword evidence="6" id="KW-0863">Zinc-finger</keyword>
<evidence type="ECO:0000259" key="13">
    <source>
        <dbReference type="PROSITE" id="PS51726"/>
    </source>
</evidence>
<dbReference type="Proteomes" id="UP001201812">
    <property type="component" value="Unassembled WGS sequence"/>
</dbReference>